<reference evidence="3" key="1">
    <citation type="submission" date="2008-10" db="EMBL/GenBank/DDBJ databases">
        <authorList>
            <person name="Molnar K."/>
        </authorList>
    </citation>
    <scope>NUCLEOTIDE SEQUENCE [LARGE SCALE GENOMIC DNA]</scope>
    <source>
        <strain evidence="3">NRRL 15998</strain>
    </source>
</reference>
<feature type="region of interest" description="Disordered" evidence="1">
    <location>
        <begin position="1"/>
        <end position="33"/>
    </location>
</feature>
<protein>
    <submittedName>
        <fullName evidence="2">Predicted protein</fullName>
    </submittedName>
</protein>
<evidence type="ECO:0000313" key="3">
    <source>
        <dbReference type="Proteomes" id="UP000003986"/>
    </source>
</evidence>
<evidence type="ECO:0000313" key="2">
    <source>
        <dbReference type="EMBL" id="EFE78096.2"/>
    </source>
</evidence>
<reference evidence="3" key="2">
    <citation type="submission" date="2008-12" db="EMBL/GenBank/DDBJ databases">
        <title>Annotation of Streptomyces roseosporus strain NRRL 15998.</title>
        <authorList>
            <consortium name="The Broad Institute Genome Sequencing Platform"/>
            <consortium name="Broad Institute Microbial Sequencing Center"/>
            <person name="Fischbach M."/>
            <person name="Ward D."/>
            <person name="Young S."/>
            <person name="Kodira C.D."/>
            <person name="Zeng Q."/>
            <person name="Koehrsen M."/>
            <person name="Godfrey P."/>
            <person name="Alvarado L."/>
            <person name="Berlin A.M."/>
            <person name="Borenstein D."/>
            <person name="Chen Z."/>
            <person name="Engels R."/>
            <person name="Freedman E."/>
            <person name="Gellesch M."/>
            <person name="Goldberg J."/>
            <person name="Griggs A."/>
            <person name="Gujja S."/>
            <person name="Heiman D.I."/>
            <person name="Hepburn T.A."/>
            <person name="Howarth C."/>
            <person name="Jen D."/>
            <person name="Larson L."/>
            <person name="Lewis B."/>
            <person name="Mehta T."/>
            <person name="Park D."/>
            <person name="Pearson M."/>
            <person name="Roberts A."/>
            <person name="Saif S."/>
            <person name="Shea T.D."/>
            <person name="Shenoy N."/>
            <person name="Sisk P."/>
            <person name="Stolte C."/>
            <person name="Sykes S.N."/>
            <person name="Walk T."/>
            <person name="White J."/>
            <person name="Yandava C."/>
            <person name="Straight P."/>
            <person name="Clardy J."/>
            <person name="Hung D."/>
            <person name="Kolter R."/>
            <person name="Mekalanos J."/>
            <person name="Walker S."/>
            <person name="Walsh C.T."/>
            <person name="Wieland B.L.C."/>
            <person name="Ilzarbe M."/>
            <person name="Galagan J."/>
            <person name="Nusbaum C."/>
            <person name="Birren B."/>
        </authorList>
    </citation>
    <scope>NUCLEOTIDE SEQUENCE [LARGE SCALE GENOMIC DNA]</scope>
    <source>
        <strain evidence="3">NRRL 15998</strain>
    </source>
</reference>
<gene>
    <name evidence="2" type="ORF">SSGG_05463</name>
</gene>
<accession>D6AT19</accession>
<name>D6AT19_STRFL</name>
<dbReference type="Proteomes" id="UP000003986">
    <property type="component" value="Unassembled WGS sequence"/>
</dbReference>
<proteinExistence type="predicted"/>
<evidence type="ECO:0000256" key="1">
    <source>
        <dbReference type="SAM" id="MobiDB-lite"/>
    </source>
</evidence>
<sequence>MCGTAQGVADPRFTKGTGHRPVPFGMPPRVVRN</sequence>
<organism evidence="2 3">
    <name type="scientific">Streptomyces filamentosus NRRL 15998</name>
    <dbReference type="NCBI Taxonomy" id="457431"/>
    <lineage>
        <taxon>Bacteria</taxon>
        <taxon>Bacillati</taxon>
        <taxon>Actinomycetota</taxon>
        <taxon>Actinomycetes</taxon>
        <taxon>Kitasatosporales</taxon>
        <taxon>Streptomycetaceae</taxon>
        <taxon>Streptomyces</taxon>
    </lineage>
</organism>
<dbReference type="EMBL" id="DS999644">
    <property type="protein sequence ID" value="EFE78096.2"/>
    <property type="molecule type" value="Genomic_DNA"/>
</dbReference>
<dbReference type="AlphaFoldDB" id="D6AT19"/>